<name>A0A4Y3PCP7_BREPA</name>
<dbReference type="EMBL" id="BJMH01000007">
    <property type="protein sequence ID" value="GEB32310.1"/>
    <property type="molecule type" value="Genomic_DNA"/>
</dbReference>
<evidence type="ECO:0000313" key="2">
    <source>
        <dbReference type="Proteomes" id="UP000316882"/>
    </source>
</evidence>
<comment type="caution">
    <text evidence="1">The sequence shown here is derived from an EMBL/GenBank/DDBJ whole genome shotgun (WGS) entry which is preliminary data.</text>
</comment>
<gene>
    <name evidence="1" type="ORF">BPA01_18900</name>
</gene>
<protein>
    <submittedName>
        <fullName evidence="1">Uncharacterized protein</fullName>
    </submittedName>
</protein>
<dbReference type="Proteomes" id="UP000316882">
    <property type="component" value="Unassembled WGS sequence"/>
</dbReference>
<accession>A0A4Y3PCP7</accession>
<proteinExistence type="predicted"/>
<dbReference type="AlphaFoldDB" id="A0A4Y3PCP7"/>
<sequence>MQMPYIAGERKGNPTGNEKVFKGCFREKFRIRVVYYGTGIISIVAKIVSKIKNQN</sequence>
<organism evidence="1 2">
    <name type="scientific">Brevibacillus parabrevis</name>
    <dbReference type="NCBI Taxonomy" id="54914"/>
    <lineage>
        <taxon>Bacteria</taxon>
        <taxon>Bacillati</taxon>
        <taxon>Bacillota</taxon>
        <taxon>Bacilli</taxon>
        <taxon>Bacillales</taxon>
        <taxon>Paenibacillaceae</taxon>
        <taxon>Brevibacillus</taxon>
    </lineage>
</organism>
<evidence type="ECO:0000313" key="1">
    <source>
        <dbReference type="EMBL" id="GEB32310.1"/>
    </source>
</evidence>
<reference evidence="1 2" key="1">
    <citation type="submission" date="2019-06" db="EMBL/GenBank/DDBJ databases">
        <title>Whole genome shotgun sequence of Brevibacillus parabrevis NBRC 12334.</title>
        <authorList>
            <person name="Hosoyama A."/>
            <person name="Uohara A."/>
            <person name="Ohji S."/>
            <person name="Ichikawa N."/>
        </authorList>
    </citation>
    <scope>NUCLEOTIDE SEQUENCE [LARGE SCALE GENOMIC DNA]</scope>
    <source>
        <strain evidence="1 2">NBRC 12334</strain>
    </source>
</reference>
<keyword evidence="2" id="KW-1185">Reference proteome</keyword>